<gene>
    <name evidence="3" type="ORF">Prudu_019571</name>
</gene>
<evidence type="ECO:0000256" key="2">
    <source>
        <dbReference type="ARBA" id="ARBA00023002"/>
    </source>
</evidence>
<dbReference type="AlphaFoldDB" id="A0A4Y1RT98"/>
<sequence>MKLEGKVALITGGASGIGECTAKIFAQHGAKIVIADVQDDLGHSVRESIGPTDCTFVHCDVTDEAQIKNAVHKAVATYGKLDIMFNNAGIVDDNKARIIDNEKADFERILSVNVTGVMIPARAGSIISTASISSYVGGAASHAYCCSKHAVNGLTKNAAVELGQFGIRVNCLSPYALVTPLARKFVGLEDEEMENTMSALANLKGVTLKAVDVANAALYLASDEARYISGHNLLIDGAFSIVNPCFQMLEGKVAIITGGASGIGESTVRLFVQHGAKVIIADVQDELSLSLCKELDPDEESVCYTRCDVKVESDVKNVVDLALSKYGKLDIMYNNAGIPGNLEPTILSAGAENFKQVFDVNVYGAFLGAKHAARAMIPAKKGVILFTSSVASASCGESPHAYTMSKHAVVGLMKSLCVELGQHGIRVNCISPCAMATPLLRNVMGMERDAVEELICAAAVLKGAVPRAEDVAEAAVYLASEESKFVNGLNLLVDGGYSTTNQSFSMVLRNLMSSNQVL</sequence>
<dbReference type="PANTHER" id="PTHR43180">
    <property type="entry name" value="3-OXOACYL-(ACYL-CARRIER-PROTEIN) REDUCTASE (AFU_ORTHOLOGUE AFUA_6G11210)"/>
    <property type="match status" value="1"/>
</dbReference>
<dbReference type="Pfam" id="PF13561">
    <property type="entry name" value="adh_short_C2"/>
    <property type="match status" value="2"/>
</dbReference>
<dbReference type="InterPro" id="IPR036291">
    <property type="entry name" value="NAD(P)-bd_dom_sf"/>
</dbReference>
<organism evidence="3">
    <name type="scientific">Prunus dulcis</name>
    <name type="common">Almond</name>
    <name type="synonym">Amygdalus dulcis</name>
    <dbReference type="NCBI Taxonomy" id="3755"/>
    <lineage>
        <taxon>Eukaryota</taxon>
        <taxon>Viridiplantae</taxon>
        <taxon>Streptophyta</taxon>
        <taxon>Embryophyta</taxon>
        <taxon>Tracheophyta</taxon>
        <taxon>Spermatophyta</taxon>
        <taxon>Magnoliopsida</taxon>
        <taxon>eudicotyledons</taxon>
        <taxon>Gunneridae</taxon>
        <taxon>Pentapetalae</taxon>
        <taxon>rosids</taxon>
        <taxon>fabids</taxon>
        <taxon>Rosales</taxon>
        <taxon>Rosaceae</taxon>
        <taxon>Amygdaloideae</taxon>
        <taxon>Amygdaleae</taxon>
        <taxon>Prunus</taxon>
    </lineage>
</organism>
<dbReference type="InterPro" id="IPR045309">
    <property type="entry name" value="ABA2-like"/>
</dbReference>
<dbReference type="InterPro" id="IPR002347">
    <property type="entry name" value="SDR_fam"/>
</dbReference>
<dbReference type="Gene3D" id="3.40.50.720">
    <property type="entry name" value="NAD(P)-binding Rossmann-like Domain"/>
    <property type="match status" value="2"/>
</dbReference>
<dbReference type="InterPro" id="IPR020904">
    <property type="entry name" value="Sc_DH/Rdtase_CS"/>
</dbReference>
<dbReference type="PRINTS" id="PR00081">
    <property type="entry name" value="GDHRDH"/>
</dbReference>
<evidence type="ECO:0000313" key="3">
    <source>
        <dbReference type="EMBL" id="BBH07592.1"/>
    </source>
</evidence>
<keyword evidence="2" id="KW-0560">Oxidoreductase</keyword>
<name>A0A4Y1RT98_PRUDU</name>
<dbReference type="GO" id="GO:0016616">
    <property type="term" value="F:oxidoreductase activity, acting on the CH-OH group of donors, NAD or NADP as acceptor"/>
    <property type="evidence" value="ECO:0007669"/>
    <property type="project" value="InterPro"/>
</dbReference>
<dbReference type="SUPFAM" id="SSF51735">
    <property type="entry name" value="NAD(P)-binding Rossmann-fold domains"/>
    <property type="match status" value="2"/>
</dbReference>
<protein>
    <submittedName>
        <fullName evidence="3">NAD(P)-binding Rossmann-fold superfamily protein</fullName>
    </submittedName>
</protein>
<reference evidence="3" key="1">
    <citation type="journal article" date="2019" name="Science">
        <title>Mutation of a bHLH transcription factor allowed almond domestication.</title>
        <authorList>
            <person name="Sanchez-Perez R."/>
            <person name="Pavan S."/>
            <person name="Mazzeo R."/>
            <person name="Moldovan C."/>
            <person name="Aiese Cigliano R."/>
            <person name="Del Cueto J."/>
            <person name="Ricciardi F."/>
            <person name="Lotti C."/>
            <person name="Ricciardi L."/>
            <person name="Dicenta F."/>
            <person name="Lopez-Marques R.L."/>
            <person name="Lindberg Moller B."/>
        </authorList>
    </citation>
    <scope>NUCLEOTIDE SEQUENCE</scope>
</reference>
<accession>A0A4Y1RT98</accession>
<dbReference type="CDD" id="cd05326">
    <property type="entry name" value="secoisolariciresinol-DH_like_SDR_c"/>
    <property type="match status" value="1"/>
</dbReference>
<dbReference type="EMBL" id="AP019303">
    <property type="protein sequence ID" value="BBH07592.1"/>
    <property type="molecule type" value="Genomic_DNA"/>
</dbReference>
<dbReference type="FunFam" id="3.40.50.720:FF:000084">
    <property type="entry name" value="Short-chain dehydrogenase reductase"/>
    <property type="match status" value="2"/>
</dbReference>
<evidence type="ECO:0000256" key="1">
    <source>
        <dbReference type="ARBA" id="ARBA00006484"/>
    </source>
</evidence>
<dbReference type="NCBIfam" id="NF005559">
    <property type="entry name" value="PRK07231.1"/>
    <property type="match status" value="1"/>
</dbReference>
<dbReference type="PANTHER" id="PTHR43180:SF45">
    <property type="entry name" value="SECOISOLARICIRESINOL DEHYDROGENASE-LIKE ISOFORM X1"/>
    <property type="match status" value="1"/>
</dbReference>
<proteinExistence type="inferred from homology"/>
<dbReference type="PRINTS" id="PR00080">
    <property type="entry name" value="SDRFAMILY"/>
</dbReference>
<dbReference type="PROSITE" id="PS00061">
    <property type="entry name" value="ADH_SHORT"/>
    <property type="match status" value="1"/>
</dbReference>
<comment type="similarity">
    <text evidence="1">Belongs to the short-chain dehydrogenases/reductases (SDR) family.</text>
</comment>